<evidence type="ECO:0000256" key="3">
    <source>
        <dbReference type="ARBA" id="ARBA00022679"/>
    </source>
</evidence>
<dbReference type="PROSITE" id="PS50263">
    <property type="entry name" value="CN_HYDROLASE"/>
    <property type="match status" value="1"/>
</dbReference>
<evidence type="ECO:0000256" key="8">
    <source>
        <dbReference type="SAM" id="Phobius"/>
    </source>
</evidence>
<dbReference type="SUPFAM" id="SSF56317">
    <property type="entry name" value="Carbon-nitrogen hydrolase"/>
    <property type="match status" value="1"/>
</dbReference>
<comment type="caution">
    <text evidence="10">The sequence shown here is derived from an EMBL/GenBank/DDBJ whole genome shotgun (WGS) entry which is preliminary data.</text>
</comment>
<dbReference type="RefSeq" id="WP_084144167.1">
    <property type="nucleotide sequence ID" value="NZ_BSTI01000003.1"/>
</dbReference>
<keyword evidence="2" id="KW-1003">Cell membrane</keyword>
<keyword evidence="3" id="KW-0808">Transferase</keyword>
<evidence type="ECO:0000256" key="7">
    <source>
        <dbReference type="ARBA" id="ARBA00023315"/>
    </source>
</evidence>
<keyword evidence="5 8" id="KW-1133">Transmembrane helix</keyword>
<dbReference type="PANTHER" id="PTHR38686:SF1">
    <property type="entry name" value="APOLIPOPROTEIN N-ACYLTRANSFERASE"/>
    <property type="match status" value="1"/>
</dbReference>
<dbReference type="GO" id="GO:0005886">
    <property type="term" value="C:plasma membrane"/>
    <property type="evidence" value="ECO:0007669"/>
    <property type="project" value="UniProtKB-SubCell"/>
</dbReference>
<evidence type="ECO:0000256" key="1">
    <source>
        <dbReference type="ARBA" id="ARBA00004651"/>
    </source>
</evidence>
<evidence type="ECO:0000256" key="2">
    <source>
        <dbReference type="ARBA" id="ARBA00022475"/>
    </source>
</evidence>
<evidence type="ECO:0000256" key="6">
    <source>
        <dbReference type="ARBA" id="ARBA00023136"/>
    </source>
</evidence>
<dbReference type="InterPro" id="IPR036526">
    <property type="entry name" value="C-N_Hydrolase_sf"/>
</dbReference>
<dbReference type="GO" id="GO:0042158">
    <property type="term" value="P:lipoprotein biosynthetic process"/>
    <property type="evidence" value="ECO:0007669"/>
    <property type="project" value="InterPro"/>
</dbReference>
<evidence type="ECO:0000313" key="11">
    <source>
        <dbReference type="Proteomes" id="UP001165136"/>
    </source>
</evidence>
<dbReference type="InterPro" id="IPR003010">
    <property type="entry name" value="C-N_Hydrolase"/>
</dbReference>
<gene>
    <name evidence="10" type="primary">lnt</name>
    <name evidence="10" type="ORF">Atai01_17670</name>
</gene>
<evidence type="ECO:0000259" key="9">
    <source>
        <dbReference type="PROSITE" id="PS50263"/>
    </source>
</evidence>
<keyword evidence="4 8" id="KW-0812">Transmembrane</keyword>
<dbReference type="EMBL" id="BSTI01000003">
    <property type="protein sequence ID" value="GLY65148.1"/>
    <property type="molecule type" value="Genomic_DNA"/>
</dbReference>
<dbReference type="Proteomes" id="UP001165136">
    <property type="component" value="Unassembled WGS sequence"/>
</dbReference>
<comment type="subcellular location">
    <subcellularLocation>
        <location evidence="1">Cell membrane</location>
        <topology evidence="1">Multi-pass membrane protein</topology>
    </subcellularLocation>
</comment>
<protein>
    <submittedName>
        <fullName evidence="10">Apolipoprotein N-acyltransferase</fullName>
    </submittedName>
</protein>
<feature type="transmembrane region" description="Helical" evidence="8">
    <location>
        <begin position="460"/>
        <end position="477"/>
    </location>
</feature>
<feature type="domain" description="CN hydrolase" evidence="9">
    <location>
        <begin position="221"/>
        <end position="447"/>
    </location>
</feature>
<feature type="transmembrane region" description="Helical" evidence="8">
    <location>
        <begin position="85"/>
        <end position="108"/>
    </location>
</feature>
<dbReference type="InterPro" id="IPR004563">
    <property type="entry name" value="Apolipo_AcylTrfase"/>
</dbReference>
<name>A0A9W6QWS1_9PSEU</name>
<evidence type="ECO:0000256" key="4">
    <source>
        <dbReference type="ARBA" id="ARBA00022692"/>
    </source>
</evidence>
<keyword evidence="7" id="KW-0012">Acyltransferase</keyword>
<dbReference type="Pfam" id="PF00795">
    <property type="entry name" value="CN_hydrolase"/>
    <property type="match status" value="1"/>
</dbReference>
<evidence type="ECO:0000256" key="5">
    <source>
        <dbReference type="ARBA" id="ARBA00022989"/>
    </source>
</evidence>
<proteinExistence type="predicted"/>
<keyword evidence="6 8" id="KW-0472">Membrane</keyword>
<dbReference type="GO" id="GO:0016410">
    <property type="term" value="F:N-acyltransferase activity"/>
    <property type="evidence" value="ECO:0007669"/>
    <property type="project" value="InterPro"/>
</dbReference>
<dbReference type="PANTHER" id="PTHR38686">
    <property type="entry name" value="APOLIPOPROTEIN N-ACYLTRANSFERASE"/>
    <property type="match status" value="1"/>
</dbReference>
<feature type="transmembrane region" description="Helical" evidence="8">
    <location>
        <begin position="194"/>
        <end position="213"/>
    </location>
</feature>
<dbReference type="Gene3D" id="3.60.110.10">
    <property type="entry name" value="Carbon-nitrogen hydrolase"/>
    <property type="match status" value="1"/>
</dbReference>
<accession>A0A9W6QWS1</accession>
<organism evidence="10 11">
    <name type="scientific">Amycolatopsis taiwanensis</name>
    <dbReference type="NCBI Taxonomy" id="342230"/>
    <lineage>
        <taxon>Bacteria</taxon>
        <taxon>Bacillati</taxon>
        <taxon>Actinomycetota</taxon>
        <taxon>Actinomycetes</taxon>
        <taxon>Pseudonocardiales</taxon>
        <taxon>Pseudonocardiaceae</taxon>
        <taxon>Amycolatopsis</taxon>
    </lineage>
</organism>
<evidence type="ECO:0000313" key="10">
    <source>
        <dbReference type="EMBL" id="GLY65148.1"/>
    </source>
</evidence>
<keyword evidence="11" id="KW-1185">Reference proteome</keyword>
<feature type="transmembrane region" description="Helical" evidence="8">
    <location>
        <begin position="115"/>
        <end position="134"/>
    </location>
</feature>
<reference evidence="10" key="1">
    <citation type="submission" date="2023-03" db="EMBL/GenBank/DDBJ databases">
        <title>Amycolatopsis taiwanensis NBRC 103393.</title>
        <authorList>
            <person name="Ichikawa N."/>
            <person name="Sato H."/>
            <person name="Tonouchi N."/>
        </authorList>
    </citation>
    <scope>NUCLEOTIDE SEQUENCE</scope>
    <source>
        <strain evidence="10">NBRC 103393</strain>
    </source>
</reference>
<feature type="transmembrane region" description="Helical" evidence="8">
    <location>
        <begin position="12"/>
        <end position="40"/>
    </location>
</feature>
<dbReference type="AlphaFoldDB" id="A0A9W6QWS1"/>
<feature type="transmembrane region" description="Helical" evidence="8">
    <location>
        <begin position="154"/>
        <end position="182"/>
    </location>
</feature>
<sequence length="500" mass="52617">MDLNTNRPARFPAVLAAVAVSATLFYFGTGLTPVAALTWLAPLPVLLVAPRLRGWTAAGTAFAAFLLGTANSWSFQLHSGDTPLWPVGVVIDVGTSLVFVLAVVVFRLPARRGRPVWAAIAGPAAWAGALYVVAVSNPMGLSNMFFEDQGDFPLALQTAVVTGRWGVEFLVMFVPSVIAALCAPSVTSKARIRLGAAAAVVLAAVFTAGAVRLNQNTGDTRRVAAIAPNHYAWAPDVASPQGRALVAGYLREIDNLPAGVRTVVLPEGAFSSPDVLPADLAGPMRQAAARKDIDIVLGFMHANGERGESGSVRENFALIFPAGGGEPVRYLKQHDMVSRLGHDLVFVPSAGPKTGVEICHDVEFAEPARGYAAQGSDILAIPASDNGDNGWQHSRTALLRGMENGQAVVWADQNGSPMIADGWGRVLAQTYTTGSTGFTTITADVPIGPGATLYTKFGDWFAWLCLALTIVAPLTAYRGRNRKAETRAETPVAPARISAS</sequence>